<dbReference type="PANTHER" id="PTHR32552:SF82">
    <property type="entry name" value="FCUA PROTEIN"/>
    <property type="match status" value="1"/>
</dbReference>
<name>A0A930B8W7_9FIRM</name>
<reference evidence="11" key="1">
    <citation type="submission" date="2020-04" db="EMBL/GenBank/DDBJ databases">
        <title>Deep metagenomics examines the oral microbiome during advanced dental caries in children, revealing novel taxa and co-occurrences with host molecules.</title>
        <authorList>
            <person name="Baker J.L."/>
            <person name="Morton J.T."/>
            <person name="Dinis M."/>
            <person name="Alvarez R."/>
            <person name="Tran N.C."/>
            <person name="Knight R."/>
            <person name="Edlund A."/>
        </authorList>
    </citation>
    <scope>NUCLEOTIDE SEQUENCE</scope>
    <source>
        <strain evidence="11">JCVI_32_bin.14</strain>
    </source>
</reference>
<keyword evidence="9" id="KW-0732">Signal</keyword>
<comment type="subcellular location">
    <subcellularLocation>
        <location evidence="1 8">Cell outer membrane</location>
        <topology evidence="1 8">Multi-pass membrane protein</topology>
    </subcellularLocation>
</comment>
<sequence length="710" mass="79253">MKKGKILAALAAIMMVSGANVPIMAEVSQLDEVVVEADRYRQNGNESVIKPLGVVADQVQNVGLLGEKDALETPFNSMTLTRKDLDYFGSPEKGPTDMLTLNPAVRDASSNLYNDVSIRGFNLNGHNMYLNGIQGMLDQQHAADIYIDKATVIAGPNLGIVGTPNRENLGGTILFTSKKAQAEPNLDLTLAYQGGKSFKEAVDFGTRLGHNQRWGIRVMADNIQGETAIDGDKLTQRDFFVNIDQKTKKSKTNLLIGYNYADQKGAQFTWNFNEYNQPKGSRLPKAPDNGRSYLPEWTNNEYDNWIATLNHEQILSDHTTAFFNAGYHREDWYGYQYGTPRLQNENGDYTVHPENYPLAVTTKYFGGGIKGKFNLGLTKHNYVLSADRVMYDNYGGTNKKWGNNGEILLRGNMYTGYMDDSQYYMYPHEQGSAPWSSSQFVTGWHISDDISMFDDRLNVIVGLHGHHAKQIKKNGENKKYHGVNPTFGLNYKISENFSVYASHAEDFMIGRVVGAGYKNSGETLDPGKTKQNEFGFKYKVGDMLHTLSFFKIEQPNFGRTEDNYYGIFGKQKNKGFEYAFSGALGRKLDLIGGIAYVDAKQAGTGKKANGVPKWSGTAALIYKPTERLNILGRATYQGSSWIINEKYKVPSHVLFDLGATYEADVRNTPITFKAMLYNVFGKDYWSARAGNSTVVLGTPRTFMLSATLHL</sequence>
<dbReference type="InterPro" id="IPR039426">
    <property type="entry name" value="TonB-dep_rcpt-like"/>
</dbReference>
<evidence type="ECO:0000256" key="1">
    <source>
        <dbReference type="ARBA" id="ARBA00004571"/>
    </source>
</evidence>
<keyword evidence="5" id="KW-0798">TonB box</keyword>
<dbReference type="InterPro" id="IPR037066">
    <property type="entry name" value="Plug_dom_sf"/>
</dbReference>
<dbReference type="AlphaFoldDB" id="A0A930B8W7"/>
<dbReference type="GO" id="GO:0009279">
    <property type="term" value="C:cell outer membrane"/>
    <property type="evidence" value="ECO:0007669"/>
    <property type="project" value="UniProtKB-SubCell"/>
</dbReference>
<dbReference type="InterPro" id="IPR000531">
    <property type="entry name" value="Beta-barrel_TonB"/>
</dbReference>
<gene>
    <name evidence="11" type="ORF">HXL70_07075</name>
</gene>
<dbReference type="EMBL" id="JABZMK010000054">
    <property type="protein sequence ID" value="MBF1129787.1"/>
    <property type="molecule type" value="Genomic_DNA"/>
</dbReference>
<dbReference type="Pfam" id="PF00593">
    <property type="entry name" value="TonB_dep_Rec_b-barrel"/>
    <property type="match status" value="1"/>
</dbReference>
<dbReference type="GO" id="GO:0015344">
    <property type="term" value="F:siderophore uptake transmembrane transporter activity"/>
    <property type="evidence" value="ECO:0007669"/>
    <property type="project" value="TreeGrafter"/>
</dbReference>
<feature type="domain" description="TonB-dependent receptor-like beta-barrel" evidence="10">
    <location>
        <begin position="260"/>
        <end position="678"/>
    </location>
</feature>
<dbReference type="Gene3D" id="2.40.170.20">
    <property type="entry name" value="TonB-dependent receptor, beta-barrel domain"/>
    <property type="match status" value="1"/>
</dbReference>
<keyword evidence="7 8" id="KW-0998">Cell outer membrane</keyword>
<evidence type="ECO:0000313" key="11">
    <source>
        <dbReference type="EMBL" id="MBF1129787.1"/>
    </source>
</evidence>
<evidence type="ECO:0000256" key="7">
    <source>
        <dbReference type="ARBA" id="ARBA00023237"/>
    </source>
</evidence>
<evidence type="ECO:0000256" key="5">
    <source>
        <dbReference type="ARBA" id="ARBA00023077"/>
    </source>
</evidence>
<proteinExistence type="inferred from homology"/>
<dbReference type="InterPro" id="IPR036942">
    <property type="entry name" value="Beta-barrel_TonB_sf"/>
</dbReference>
<dbReference type="PROSITE" id="PS52016">
    <property type="entry name" value="TONB_DEPENDENT_REC_3"/>
    <property type="match status" value="1"/>
</dbReference>
<comment type="similarity">
    <text evidence="8">Belongs to the TonB-dependent receptor family.</text>
</comment>
<dbReference type="Proteomes" id="UP000757890">
    <property type="component" value="Unassembled WGS sequence"/>
</dbReference>
<evidence type="ECO:0000256" key="9">
    <source>
        <dbReference type="SAM" id="SignalP"/>
    </source>
</evidence>
<keyword evidence="3 8" id="KW-1134">Transmembrane beta strand</keyword>
<evidence type="ECO:0000256" key="8">
    <source>
        <dbReference type="PROSITE-ProRule" id="PRU01360"/>
    </source>
</evidence>
<dbReference type="SUPFAM" id="SSF56935">
    <property type="entry name" value="Porins"/>
    <property type="match status" value="1"/>
</dbReference>
<evidence type="ECO:0000256" key="4">
    <source>
        <dbReference type="ARBA" id="ARBA00022692"/>
    </source>
</evidence>
<keyword evidence="11" id="KW-0675">Receptor</keyword>
<dbReference type="Gene3D" id="2.170.130.10">
    <property type="entry name" value="TonB-dependent receptor, plug domain"/>
    <property type="match status" value="1"/>
</dbReference>
<evidence type="ECO:0000256" key="2">
    <source>
        <dbReference type="ARBA" id="ARBA00022448"/>
    </source>
</evidence>
<feature type="signal peptide" evidence="9">
    <location>
        <begin position="1"/>
        <end position="25"/>
    </location>
</feature>
<comment type="caution">
    <text evidence="11">The sequence shown here is derived from an EMBL/GenBank/DDBJ whole genome shotgun (WGS) entry which is preliminary data.</text>
</comment>
<feature type="chain" id="PRO_5037840899" evidence="9">
    <location>
        <begin position="26"/>
        <end position="710"/>
    </location>
</feature>
<evidence type="ECO:0000259" key="10">
    <source>
        <dbReference type="Pfam" id="PF00593"/>
    </source>
</evidence>
<keyword evidence="4 8" id="KW-0812">Transmembrane</keyword>
<keyword evidence="6 8" id="KW-0472">Membrane</keyword>
<protein>
    <submittedName>
        <fullName evidence="11">TonB-dependent receptor</fullName>
    </submittedName>
</protein>
<evidence type="ECO:0000313" key="12">
    <source>
        <dbReference type="Proteomes" id="UP000757890"/>
    </source>
</evidence>
<dbReference type="PANTHER" id="PTHR32552">
    <property type="entry name" value="FERRICHROME IRON RECEPTOR-RELATED"/>
    <property type="match status" value="1"/>
</dbReference>
<evidence type="ECO:0000256" key="6">
    <source>
        <dbReference type="ARBA" id="ARBA00023136"/>
    </source>
</evidence>
<evidence type="ECO:0000256" key="3">
    <source>
        <dbReference type="ARBA" id="ARBA00022452"/>
    </source>
</evidence>
<accession>A0A930B8W7</accession>
<organism evidence="11 12">
    <name type="scientific">Dialister invisus</name>
    <dbReference type="NCBI Taxonomy" id="218538"/>
    <lineage>
        <taxon>Bacteria</taxon>
        <taxon>Bacillati</taxon>
        <taxon>Bacillota</taxon>
        <taxon>Negativicutes</taxon>
        <taxon>Veillonellales</taxon>
        <taxon>Veillonellaceae</taxon>
        <taxon>Dialister</taxon>
    </lineage>
</organism>
<keyword evidence="2 8" id="KW-0813">Transport</keyword>